<dbReference type="InterPro" id="IPR036322">
    <property type="entry name" value="WD40_repeat_dom_sf"/>
</dbReference>
<evidence type="ECO:0008006" key="5">
    <source>
        <dbReference type="Google" id="ProtNLM"/>
    </source>
</evidence>
<feature type="non-terminal residue" evidence="3">
    <location>
        <position position="1"/>
    </location>
</feature>
<reference evidence="3" key="1">
    <citation type="submission" date="2021-02" db="EMBL/GenBank/DDBJ databases">
        <authorList>
            <person name="Nowell W R."/>
        </authorList>
    </citation>
    <scope>NUCLEOTIDE SEQUENCE</scope>
</reference>
<dbReference type="EMBL" id="CAJOBA010064661">
    <property type="protein sequence ID" value="CAF4353535.1"/>
    <property type="molecule type" value="Genomic_DNA"/>
</dbReference>
<evidence type="ECO:0000313" key="2">
    <source>
        <dbReference type="EMBL" id="CAF1561651.1"/>
    </source>
</evidence>
<sequence>LKRHEQERIEPIYTIHDRTGRIELLKFFPNDKYLAVGCIDGSIDIYNV</sequence>
<dbReference type="PROSITE" id="PS50082">
    <property type="entry name" value="WD_REPEATS_2"/>
    <property type="match status" value="1"/>
</dbReference>
<feature type="repeat" description="WD" evidence="1">
    <location>
        <begin position="15"/>
        <end position="48"/>
    </location>
</feature>
<dbReference type="Gene3D" id="2.130.10.10">
    <property type="entry name" value="YVTN repeat-like/Quinoprotein amine dehydrogenase"/>
    <property type="match status" value="1"/>
</dbReference>
<evidence type="ECO:0000313" key="4">
    <source>
        <dbReference type="Proteomes" id="UP000682733"/>
    </source>
</evidence>
<dbReference type="AlphaFoldDB" id="A0A8S2UT29"/>
<proteinExistence type="predicted"/>
<evidence type="ECO:0000256" key="1">
    <source>
        <dbReference type="PROSITE-ProRule" id="PRU00221"/>
    </source>
</evidence>
<accession>A0A8S2UT29</accession>
<dbReference type="Proteomes" id="UP000677228">
    <property type="component" value="Unassembled WGS sequence"/>
</dbReference>
<keyword evidence="1" id="KW-0853">WD repeat</keyword>
<dbReference type="PROSITE" id="PS50294">
    <property type="entry name" value="WD_REPEATS_REGION"/>
    <property type="match status" value="1"/>
</dbReference>
<protein>
    <recommendedName>
        <fullName evidence="5">Transducin</fullName>
    </recommendedName>
</protein>
<dbReference type="EMBL" id="CAJNOK010042034">
    <property type="protein sequence ID" value="CAF1561651.1"/>
    <property type="molecule type" value="Genomic_DNA"/>
</dbReference>
<dbReference type="SUPFAM" id="SSF50978">
    <property type="entry name" value="WD40 repeat-like"/>
    <property type="match status" value="1"/>
</dbReference>
<name>A0A8S2UT29_9BILA</name>
<dbReference type="InterPro" id="IPR001680">
    <property type="entry name" value="WD40_rpt"/>
</dbReference>
<dbReference type="InterPro" id="IPR015943">
    <property type="entry name" value="WD40/YVTN_repeat-like_dom_sf"/>
</dbReference>
<organism evidence="3 4">
    <name type="scientific">Didymodactylos carnosus</name>
    <dbReference type="NCBI Taxonomy" id="1234261"/>
    <lineage>
        <taxon>Eukaryota</taxon>
        <taxon>Metazoa</taxon>
        <taxon>Spiralia</taxon>
        <taxon>Gnathifera</taxon>
        <taxon>Rotifera</taxon>
        <taxon>Eurotatoria</taxon>
        <taxon>Bdelloidea</taxon>
        <taxon>Philodinida</taxon>
        <taxon>Philodinidae</taxon>
        <taxon>Didymodactylos</taxon>
    </lineage>
</organism>
<evidence type="ECO:0000313" key="3">
    <source>
        <dbReference type="EMBL" id="CAF4353535.1"/>
    </source>
</evidence>
<comment type="caution">
    <text evidence="3">The sequence shown here is derived from an EMBL/GenBank/DDBJ whole genome shotgun (WGS) entry which is preliminary data.</text>
</comment>
<gene>
    <name evidence="2" type="ORF">OVA965_LOCUS39836</name>
    <name evidence="3" type="ORF">TMI583_LOCUS41203</name>
</gene>
<dbReference type="Proteomes" id="UP000682733">
    <property type="component" value="Unassembled WGS sequence"/>
</dbReference>